<sequence length="140" mass="15744">MSIQLSSDATQLEIPLMCLMERPQSVDQEIVAAIGDESSLIRKAIELSRYKFMEKTYAGYLGLSPSQFSKIKNGKDGSGKVWHLPITAIARFECLVGHTLLTQWIAYQRDLMFCDDLRELHEAERKAAELRARILGKAAA</sequence>
<evidence type="ECO:0000313" key="1">
    <source>
        <dbReference type="EMBL" id="QBP09353.1"/>
    </source>
</evidence>
<evidence type="ECO:0000313" key="2">
    <source>
        <dbReference type="Proteomes" id="UP000253772"/>
    </source>
</evidence>
<dbReference type="RefSeq" id="WP_133258039.1">
    <property type="nucleotide sequence ID" value="NZ_CP037900.1"/>
</dbReference>
<gene>
    <name evidence="1" type="ORF">DDF84_006065</name>
</gene>
<protein>
    <submittedName>
        <fullName evidence="1">Uncharacterized protein</fullName>
    </submittedName>
</protein>
<dbReference type="AlphaFoldDB" id="A0A482IP76"/>
<reference evidence="1 2" key="1">
    <citation type="submission" date="2019-03" db="EMBL/GenBank/DDBJ databases">
        <title>Comparative insights into the high quality Complete genome sequence of highly metal resistant Cupriavidus metallidurans strain BS1 isolated from a gold-copper mine.</title>
        <authorList>
            <person name="Mazhar H.S."/>
            <person name="Rensing C."/>
        </authorList>
    </citation>
    <scope>NUCLEOTIDE SEQUENCE [LARGE SCALE GENOMIC DNA]</scope>
    <source>
        <strain evidence="1 2">BS1</strain>
    </source>
</reference>
<dbReference type="EMBL" id="CP037900">
    <property type="protein sequence ID" value="QBP09353.1"/>
    <property type="molecule type" value="Genomic_DNA"/>
</dbReference>
<dbReference type="OrthoDB" id="9135128at2"/>
<accession>A0A482IP76</accession>
<proteinExistence type="predicted"/>
<organism evidence="1 2">
    <name type="scientific">Cupriavidus metallidurans</name>
    <dbReference type="NCBI Taxonomy" id="119219"/>
    <lineage>
        <taxon>Bacteria</taxon>
        <taxon>Pseudomonadati</taxon>
        <taxon>Pseudomonadota</taxon>
        <taxon>Betaproteobacteria</taxon>
        <taxon>Burkholderiales</taxon>
        <taxon>Burkholderiaceae</taxon>
        <taxon>Cupriavidus</taxon>
    </lineage>
</organism>
<name>A0A482IP76_9BURK</name>
<dbReference type="Proteomes" id="UP000253772">
    <property type="component" value="Chromosome c1"/>
</dbReference>